<dbReference type="InterPro" id="IPR027031">
    <property type="entry name" value="Gly-tRNA_synthase/POLG2"/>
</dbReference>
<dbReference type="GO" id="GO:0005524">
    <property type="term" value="F:ATP binding"/>
    <property type="evidence" value="ECO:0007669"/>
    <property type="project" value="InterPro"/>
</dbReference>
<dbReference type="InterPro" id="IPR045864">
    <property type="entry name" value="aa-tRNA-synth_II/BPL/LPL"/>
</dbReference>
<dbReference type="InterPro" id="IPR002315">
    <property type="entry name" value="tRNA-synt_gly"/>
</dbReference>
<evidence type="ECO:0000259" key="2">
    <source>
        <dbReference type="Pfam" id="PF03129"/>
    </source>
</evidence>
<dbReference type="GO" id="GO:0005739">
    <property type="term" value="C:mitochondrion"/>
    <property type="evidence" value="ECO:0007669"/>
    <property type="project" value="TreeGrafter"/>
</dbReference>
<dbReference type="Gene3D" id="3.30.720.200">
    <property type="match status" value="1"/>
</dbReference>
<keyword evidence="4" id="KW-1185">Reference proteome</keyword>
<dbReference type="EMBL" id="BTRK01000003">
    <property type="protein sequence ID" value="GMR41500.1"/>
    <property type="molecule type" value="Genomic_DNA"/>
</dbReference>
<gene>
    <name evidence="3" type="ORF">PMAYCL1PPCAC_11695</name>
</gene>
<dbReference type="InterPro" id="IPR004154">
    <property type="entry name" value="Anticodon-bd"/>
</dbReference>
<protein>
    <recommendedName>
        <fullName evidence="2">Anticodon-binding domain-containing protein</fullName>
    </recommendedName>
</protein>
<evidence type="ECO:0000256" key="1">
    <source>
        <dbReference type="SAM" id="MobiDB-lite"/>
    </source>
</evidence>
<feature type="region of interest" description="Disordered" evidence="1">
    <location>
        <begin position="34"/>
        <end position="54"/>
    </location>
</feature>
<evidence type="ECO:0000313" key="4">
    <source>
        <dbReference type="Proteomes" id="UP001328107"/>
    </source>
</evidence>
<evidence type="ECO:0000313" key="3">
    <source>
        <dbReference type="EMBL" id="GMR41500.1"/>
    </source>
</evidence>
<dbReference type="GO" id="GO:0004820">
    <property type="term" value="F:glycine-tRNA ligase activity"/>
    <property type="evidence" value="ECO:0007669"/>
    <property type="project" value="InterPro"/>
</dbReference>
<dbReference type="Gene3D" id="3.40.50.800">
    <property type="entry name" value="Anticodon-binding domain"/>
    <property type="match status" value="1"/>
</dbReference>
<dbReference type="SUPFAM" id="SSF55681">
    <property type="entry name" value="Class II aaRS and biotin synthetases"/>
    <property type="match status" value="1"/>
</dbReference>
<reference evidence="4" key="1">
    <citation type="submission" date="2022-10" db="EMBL/GenBank/DDBJ databases">
        <title>Genome assembly of Pristionchus species.</title>
        <authorList>
            <person name="Yoshida K."/>
            <person name="Sommer R.J."/>
        </authorList>
    </citation>
    <scope>NUCLEOTIDE SEQUENCE [LARGE SCALE GENOMIC DNA]</scope>
    <source>
        <strain evidence="4">RS5460</strain>
    </source>
</reference>
<dbReference type="Pfam" id="PF03129">
    <property type="entry name" value="HGTP_anticodon"/>
    <property type="match status" value="1"/>
</dbReference>
<sequence length="635" mass="72473">APIGIHSYFAFAMLRFSTGTRFSPALQRAFATSAQRIPPPPASHQSDEKRVSSRFPKKIPHKISEYLRDSTDSAIEAKLSPLRAEVKEHCELVKNLKDHGAPTSVMEWVLDGLETRKRTLSNAEIDLVPDEAISDRAKLQSLIERHLVHGLLESSIMNCWEKEFDVHHESIHLEPPPLKAYRVIKGEKTSYAPVKWADIEKYPAEDLIYCHPMRAPISEILSHANKSKTHLPFKAVHIGHSNFPHSFEKGPIVEPSRTTCEVEHIYDPSDKMHPNFEEVSGLSLVLLSAHSQINGEQAQEMTIGEAVKKGIVASETLGYYMAQCQQFLTKIGIDPVFIRFRESLSNKKLWEAEIFTSYGWMECVRHEDKESKVLDHHYRTRFEKLTAKKKLSKPRTVNYAYASPNMEAIGKKHQRKEKQIHASLKRLSGDELDQLEKQIENGVYTLKFDGGEIHLKKDMVDVKRGENEVHHEDIAPHVFSSLTRVDRITYALMEHAFREREGDDQKSYLGLLPHVAPIKCSIFPTSSSESLTPIIRAVKEQFEEFDLPYDQSAHGSIEKNYSNSDERGIPFVVSIDSESEKEPWTVTVRHADSMEQIRVEVAEIGSVINSLVRGEMSWDKAKEKYPIYECKNDEM</sequence>
<organism evidence="3 4">
    <name type="scientific">Pristionchus mayeri</name>
    <dbReference type="NCBI Taxonomy" id="1317129"/>
    <lineage>
        <taxon>Eukaryota</taxon>
        <taxon>Metazoa</taxon>
        <taxon>Ecdysozoa</taxon>
        <taxon>Nematoda</taxon>
        <taxon>Chromadorea</taxon>
        <taxon>Rhabditida</taxon>
        <taxon>Rhabditina</taxon>
        <taxon>Diplogasteromorpha</taxon>
        <taxon>Diplogasteroidea</taxon>
        <taxon>Neodiplogasteridae</taxon>
        <taxon>Pristionchus</taxon>
    </lineage>
</organism>
<dbReference type="NCBIfam" id="TIGR00389">
    <property type="entry name" value="glyS_dimeric"/>
    <property type="match status" value="1"/>
</dbReference>
<comment type="caution">
    <text evidence="3">The sequence shown here is derived from an EMBL/GenBank/DDBJ whole genome shotgun (WGS) entry which is preliminary data.</text>
</comment>
<dbReference type="Proteomes" id="UP001328107">
    <property type="component" value="Unassembled WGS sequence"/>
</dbReference>
<dbReference type="PANTHER" id="PTHR10745:SF0">
    <property type="entry name" value="GLYCINE--TRNA LIGASE"/>
    <property type="match status" value="1"/>
</dbReference>
<proteinExistence type="predicted"/>
<name>A0AAN4ZPP7_9BILA</name>
<dbReference type="SUPFAM" id="SSF52954">
    <property type="entry name" value="Class II aaRS ABD-related"/>
    <property type="match status" value="1"/>
</dbReference>
<dbReference type="InterPro" id="IPR036621">
    <property type="entry name" value="Anticodon-bd_dom_sf"/>
</dbReference>
<feature type="non-terminal residue" evidence="3">
    <location>
        <position position="1"/>
    </location>
</feature>
<accession>A0AAN4ZPP7</accession>
<dbReference type="PANTHER" id="PTHR10745">
    <property type="entry name" value="GLYCYL-TRNA SYNTHETASE/DNA POLYMERASE SUBUNIT GAMMA-2"/>
    <property type="match status" value="1"/>
</dbReference>
<dbReference type="AlphaFoldDB" id="A0AAN4ZPP7"/>
<dbReference type="Gene3D" id="3.30.930.10">
    <property type="entry name" value="Bira Bifunctional Protein, Domain 2"/>
    <property type="match status" value="1"/>
</dbReference>
<feature type="domain" description="Anticodon-binding" evidence="2">
    <location>
        <begin position="519"/>
        <end position="609"/>
    </location>
</feature>
<dbReference type="GO" id="GO:0070150">
    <property type="term" value="P:mitochondrial glycyl-tRNA aminoacylation"/>
    <property type="evidence" value="ECO:0007669"/>
    <property type="project" value="TreeGrafter"/>
</dbReference>